<dbReference type="GO" id="GO:0043328">
    <property type="term" value="P:protein transport to vacuole involved in ubiquitin-dependent protein catabolic process via the multivesicular body sorting pathway"/>
    <property type="evidence" value="ECO:0007669"/>
    <property type="project" value="TreeGrafter"/>
</dbReference>
<dbReference type="Gene3D" id="1.25.40.280">
    <property type="entry name" value="alix/aip1 like domains"/>
    <property type="match status" value="1"/>
</dbReference>
<sequence>MENIRKLPMLLFEQKSSQSSVDFASVLRKKIRECFNEDPQSYSKEIKELESLRNKAVKASRDVNGCSLLKRYYSQLCLLQNRFKGLKESELQFSWIDVYKGNVVTGNLQLELDAIMYNIGALHGELGAIDTRSRAESMKVACTHFQCAAWAFEQLRDNAHSHKSKDMSHEIVSFMYQIMLAQAQECILEKSILDNRKASIIAKVAAQVIEYYNSALLVLLQAASNGDSDNIIDIVGSKMYKEWKKFVEFKISYYGAICSLYMGNFCEEQQKMGERVAWYMSAEEKLNDAMKQSKGIDRSEIDEALNFLSEVIIGKLTNSKKENDFVYHEAIPTSDKLTAVKGASLVKGIGFSVSDKEVCGNDIFARLIPIEAHELASVYSEKKDKIIRDISNRIQDKDQDLVTYMSSLQLDRDSLRPTSVSIPDELIEICAAMSVKQNALAEAKEALNKLEELCKDVDKNIKEARRLINEEEEKEREHQNKFGKRAPSMIIMELSKELSKHEETHKQAVQSNANLRSLLEQNADDIQLLANCSAKDLESLLPPPSNVPIDEKNLKEIEKLLEKVNEMKDQRVTLEKQLRDSIQKDDILKKVLSHSQNEIENIFESELKKYDYFINLLNQNMDAQENILNALTKENAKYVETRKALLEHDKMRRERIEQLISAYETLHQVISGTQKGHEFYKKFENIIARLLARVRSVTRVQDEERMQFIEVHTKKERFTNYGISQAVPKLKDYLPFMNSNQSQPMAQDIGSLQPQKPPINEMTSYQPPISCERSTTAFYNPSNYYQTTSVIPTSSQVVSDYSVYTQPSSAVTSTINKPEVAQDPKYVYQAQPQYSQSTLYQNYENTTYKDQYPITSQPVNNYNSSFNQNPSQIPTTFVASANQPIIADPSSNYYVQQPSHSYSAYTPGIPNTQTVATSYVDATSYNNVYASQAYTSQNFTTTYDNSTLYQPASYNNSYSQAYVGVPSNTSAELSQQQQLYSNSNQSQTYINGHNYISQNESSQPVSSEQKLTTPTVAPDSKKTQDPNNLLSQFDPL</sequence>
<evidence type="ECO:0000256" key="4">
    <source>
        <dbReference type="ARBA" id="ARBA00022753"/>
    </source>
</evidence>
<proteinExistence type="predicted"/>
<feature type="compositionally biased region" description="Polar residues" evidence="6">
    <location>
        <begin position="1025"/>
        <end position="1036"/>
    </location>
</feature>
<evidence type="ECO:0000259" key="7">
    <source>
        <dbReference type="PROSITE" id="PS51180"/>
    </source>
</evidence>
<keyword evidence="9" id="KW-1185">Reference proteome</keyword>
<dbReference type="GO" id="GO:0005768">
    <property type="term" value="C:endosome"/>
    <property type="evidence" value="ECO:0007669"/>
    <property type="project" value="UniProtKB-SubCell"/>
</dbReference>
<dbReference type="Pfam" id="PF03097">
    <property type="entry name" value="BRO1"/>
    <property type="match status" value="1"/>
</dbReference>
<protein>
    <submittedName>
        <fullName evidence="8">Tyrosine-protein phosphatase non-receptor-like protein 2</fullName>
    </submittedName>
</protein>
<dbReference type="OrthoDB" id="10266451at2759"/>
<keyword evidence="8" id="KW-0675">Receptor</keyword>
<dbReference type="PANTHER" id="PTHR23030:SF30">
    <property type="entry name" value="TYROSINE-PROTEIN PHOSPHATASE NON-RECEPTOR TYPE 23"/>
    <property type="match status" value="1"/>
</dbReference>
<feature type="region of interest" description="Disordered" evidence="6">
    <location>
        <begin position="997"/>
        <end position="1036"/>
    </location>
</feature>
<name>A0A3S3SN35_9ACAR</name>
<dbReference type="Pfam" id="PF13949">
    <property type="entry name" value="ALIX_LYPXL_bnd"/>
    <property type="match status" value="1"/>
</dbReference>
<gene>
    <name evidence="8" type="ORF">B4U79_05011</name>
</gene>
<dbReference type="EMBL" id="NCKU01000226">
    <property type="protein sequence ID" value="RWS16464.1"/>
    <property type="molecule type" value="Genomic_DNA"/>
</dbReference>
<comment type="caution">
    <text evidence="8">The sequence shown here is derived from an EMBL/GenBank/DDBJ whole genome shotgun (WGS) entry which is preliminary data.</text>
</comment>
<keyword evidence="3" id="KW-0963">Cytoplasm</keyword>
<dbReference type="InterPro" id="IPR025304">
    <property type="entry name" value="ALIX_V_dom"/>
</dbReference>
<feature type="domain" description="BRO1" evidence="7">
    <location>
        <begin position="8"/>
        <end position="401"/>
    </location>
</feature>
<dbReference type="InterPro" id="IPR004328">
    <property type="entry name" value="BRO1_dom"/>
</dbReference>
<evidence type="ECO:0000256" key="6">
    <source>
        <dbReference type="SAM" id="MobiDB-lite"/>
    </source>
</evidence>
<dbReference type="Gene3D" id="1.20.120.560">
    <property type="entry name" value="alix/aip1 in complex with the ypdl late domain"/>
    <property type="match status" value="1"/>
</dbReference>
<dbReference type="Proteomes" id="UP000285301">
    <property type="component" value="Unassembled WGS sequence"/>
</dbReference>
<dbReference type="InterPro" id="IPR038499">
    <property type="entry name" value="BRO1_sf"/>
</dbReference>
<accession>A0A3S3SN35</accession>
<dbReference type="STRING" id="1965070.A0A3S3SN35"/>
<dbReference type="AlphaFoldDB" id="A0A3S3SN35"/>
<feature type="coiled-coil region" evidence="5">
    <location>
        <begin position="614"/>
        <end position="641"/>
    </location>
</feature>
<evidence type="ECO:0000256" key="1">
    <source>
        <dbReference type="ARBA" id="ARBA00004177"/>
    </source>
</evidence>
<dbReference type="Gene3D" id="1.20.140.50">
    <property type="entry name" value="alix/aip1 like domains"/>
    <property type="match status" value="1"/>
</dbReference>
<feature type="compositionally biased region" description="Polar residues" evidence="6">
    <location>
        <begin position="997"/>
        <end position="1015"/>
    </location>
</feature>
<feature type="coiled-coil region" evidence="5">
    <location>
        <begin position="550"/>
        <end position="584"/>
    </location>
</feature>
<feature type="coiled-coil region" evidence="5">
    <location>
        <begin position="433"/>
        <end position="511"/>
    </location>
</feature>
<evidence type="ECO:0000256" key="3">
    <source>
        <dbReference type="ARBA" id="ARBA00022490"/>
    </source>
</evidence>
<keyword evidence="5" id="KW-0175">Coiled coil</keyword>
<organism evidence="8 9">
    <name type="scientific">Dinothrombium tinctorium</name>
    <dbReference type="NCBI Taxonomy" id="1965070"/>
    <lineage>
        <taxon>Eukaryota</taxon>
        <taxon>Metazoa</taxon>
        <taxon>Ecdysozoa</taxon>
        <taxon>Arthropoda</taxon>
        <taxon>Chelicerata</taxon>
        <taxon>Arachnida</taxon>
        <taxon>Acari</taxon>
        <taxon>Acariformes</taxon>
        <taxon>Trombidiformes</taxon>
        <taxon>Prostigmata</taxon>
        <taxon>Anystina</taxon>
        <taxon>Parasitengona</taxon>
        <taxon>Trombidioidea</taxon>
        <taxon>Trombidiidae</taxon>
        <taxon>Dinothrombium</taxon>
    </lineage>
</organism>
<dbReference type="PANTHER" id="PTHR23030">
    <property type="entry name" value="PCD6 INTERACTING PROTEIN-RELATED"/>
    <property type="match status" value="1"/>
</dbReference>
<dbReference type="SMART" id="SM01041">
    <property type="entry name" value="BRO1"/>
    <property type="match status" value="1"/>
</dbReference>
<evidence type="ECO:0000313" key="8">
    <source>
        <dbReference type="EMBL" id="RWS16464.1"/>
    </source>
</evidence>
<keyword evidence="4" id="KW-0967">Endosome</keyword>
<evidence type="ECO:0000256" key="5">
    <source>
        <dbReference type="SAM" id="Coils"/>
    </source>
</evidence>
<comment type="subcellular location">
    <subcellularLocation>
        <location evidence="2">Cytoplasm</location>
    </subcellularLocation>
    <subcellularLocation>
        <location evidence="1">Endosome</location>
    </subcellularLocation>
</comment>
<evidence type="ECO:0000313" key="9">
    <source>
        <dbReference type="Proteomes" id="UP000285301"/>
    </source>
</evidence>
<dbReference type="GO" id="GO:0032456">
    <property type="term" value="P:endocytic recycling"/>
    <property type="evidence" value="ECO:0007669"/>
    <property type="project" value="TreeGrafter"/>
</dbReference>
<reference evidence="8 9" key="1">
    <citation type="journal article" date="2018" name="Gigascience">
        <title>Genomes of trombidid mites reveal novel predicted allergens and laterally-transferred genes associated with secondary metabolism.</title>
        <authorList>
            <person name="Dong X."/>
            <person name="Chaisiri K."/>
            <person name="Xia D."/>
            <person name="Armstrong S.D."/>
            <person name="Fang Y."/>
            <person name="Donnelly M.J."/>
            <person name="Kadowaki T."/>
            <person name="McGarry J.W."/>
            <person name="Darby A.C."/>
            <person name="Makepeace B.L."/>
        </authorList>
    </citation>
    <scope>NUCLEOTIDE SEQUENCE [LARGE SCALE GENOMIC DNA]</scope>
    <source>
        <strain evidence="8">UoL-WK</strain>
    </source>
</reference>
<dbReference type="PROSITE" id="PS51180">
    <property type="entry name" value="BRO1"/>
    <property type="match status" value="1"/>
</dbReference>
<dbReference type="GO" id="GO:0045022">
    <property type="term" value="P:early endosome to late endosome transport"/>
    <property type="evidence" value="ECO:0007669"/>
    <property type="project" value="TreeGrafter"/>
</dbReference>
<evidence type="ECO:0000256" key="2">
    <source>
        <dbReference type="ARBA" id="ARBA00004496"/>
    </source>
</evidence>